<dbReference type="SUPFAM" id="SSF51735">
    <property type="entry name" value="NAD(P)-binding Rossmann-fold domains"/>
    <property type="match status" value="1"/>
</dbReference>
<evidence type="ECO:0000256" key="2">
    <source>
        <dbReference type="SAM" id="MobiDB-lite"/>
    </source>
</evidence>
<dbReference type="InterPro" id="IPR020904">
    <property type="entry name" value="Sc_DH/Rdtase_CS"/>
</dbReference>
<keyword evidence="4" id="KW-1185">Reference proteome</keyword>
<dbReference type="PANTHER" id="PTHR43313:SF7">
    <property type="entry name" value="17-BETA-HYDROXYSTEROID DEHYDROGENASE TYPE 6"/>
    <property type="match status" value="1"/>
</dbReference>
<reference evidence="5" key="2">
    <citation type="submission" date="2019-09" db="UniProtKB">
        <authorList>
            <consortium name="WormBaseParasite"/>
        </authorList>
    </citation>
    <scope>IDENTIFICATION</scope>
</reference>
<gene>
    <name evidence="3" type="ORF">HPBE_LOCUS12286</name>
</gene>
<dbReference type="GO" id="GO:0008202">
    <property type="term" value="P:steroid metabolic process"/>
    <property type="evidence" value="ECO:0007669"/>
    <property type="project" value="TreeGrafter"/>
</dbReference>
<dbReference type="OrthoDB" id="2102561at2759"/>
<evidence type="ECO:0000313" key="4">
    <source>
        <dbReference type="Proteomes" id="UP000050761"/>
    </source>
</evidence>
<dbReference type="PRINTS" id="PR00081">
    <property type="entry name" value="GDHRDH"/>
</dbReference>
<name>A0A3P8D5N7_HELPZ</name>
<dbReference type="Gene3D" id="3.40.50.720">
    <property type="entry name" value="NAD(P)-binding Rossmann-like Domain"/>
    <property type="match status" value="2"/>
</dbReference>
<reference evidence="3 4" key="1">
    <citation type="submission" date="2018-11" db="EMBL/GenBank/DDBJ databases">
        <authorList>
            <consortium name="Pathogen Informatics"/>
        </authorList>
    </citation>
    <scope>NUCLEOTIDE SEQUENCE [LARGE SCALE GENOMIC DNA]</scope>
</reference>
<dbReference type="InterPro" id="IPR036291">
    <property type="entry name" value="NAD(P)-bd_dom_sf"/>
</dbReference>
<feature type="region of interest" description="Disordered" evidence="2">
    <location>
        <begin position="301"/>
        <end position="326"/>
    </location>
</feature>
<evidence type="ECO:0000256" key="1">
    <source>
        <dbReference type="ARBA" id="ARBA00023002"/>
    </source>
</evidence>
<sequence>MDVFTLLAGLCALFLLFLAVRWILERFEIPNLEKKAVLITGCDSGFGRALATRCAERGMPVFAGCILPESIAEYRKLSKNYAIPIDAFLMDVSSDRSVTEAKLYLEGRTEKYGADYKEVAEVNVWGVIRVTQAMKPLVKKTRGRIVTVTSICSRLGLMGIGPYTAAKFAASGYCDVIRCELQLFGVSVHVVEPGFFNTHLTSSANVEKQLDTMYANCPEEARLEYGHDFFVESHQNVNEMTCHVDILLNVNEMPKRENRPHQQLLLLLQLLIFDRNQREPINATQILTEQDILFQTTYDTKQKSPNTEPEFGKNSDGKVGIPNLLD</sequence>
<dbReference type="EMBL" id="UZAH01027435">
    <property type="protein sequence ID" value="VDO91615.1"/>
    <property type="molecule type" value="Genomic_DNA"/>
</dbReference>
<dbReference type="InterPro" id="IPR002347">
    <property type="entry name" value="SDR_fam"/>
</dbReference>
<protein>
    <submittedName>
        <fullName evidence="5">Estradiol 17-beta-dehydrogenase 2</fullName>
    </submittedName>
</protein>
<keyword evidence="1" id="KW-0560">Oxidoreductase</keyword>
<accession>A0A3P8D5N7</accession>
<dbReference type="PROSITE" id="PS00061">
    <property type="entry name" value="ADH_SHORT"/>
    <property type="match status" value="1"/>
</dbReference>
<dbReference type="Proteomes" id="UP000050761">
    <property type="component" value="Unassembled WGS sequence"/>
</dbReference>
<dbReference type="PANTHER" id="PTHR43313">
    <property type="entry name" value="SHORT-CHAIN DEHYDROGENASE/REDUCTASE FAMILY 9C"/>
    <property type="match status" value="1"/>
</dbReference>
<evidence type="ECO:0000313" key="3">
    <source>
        <dbReference type="EMBL" id="VDO91615.1"/>
    </source>
</evidence>
<organism evidence="3">
    <name type="scientific">Heligmosomoides polygyrus</name>
    <name type="common">Parasitic roundworm</name>
    <dbReference type="NCBI Taxonomy" id="6339"/>
    <lineage>
        <taxon>Eukaryota</taxon>
        <taxon>Metazoa</taxon>
        <taxon>Ecdysozoa</taxon>
        <taxon>Nematoda</taxon>
        <taxon>Chromadorea</taxon>
        <taxon>Rhabditida</taxon>
        <taxon>Rhabditina</taxon>
        <taxon>Rhabditomorpha</taxon>
        <taxon>Strongyloidea</taxon>
        <taxon>Heligmosomidae</taxon>
        <taxon>Heligmosomoides</taxon>
    </lineage>
</organism>
<dbReference type="GO" id="GO:0016491">
    <property type="term" value="F:oxidoreductase activity"/>
    <property type="evidence" value="ECO:0007669"/>
    <property type="project" value="UniProtKB-KW"/>
</dbReference>
<dbReference type="WBParaSite" id="HPBE_0001228501-mRNA-1">
    <property type="protein sequence ID" value="HPBE_0001228501-mRNA-1"/>
    <property type="gene ID" value="HPBE_0001228501"/>
</dbReference>
<evidence type="ECO:0000313" key="5">
    <source>
        <dbReference type="WBParaSite" id="HPBE_0001228501-mRNA-1"/>
    </source>
</evidence>
<dbReference type="AlphaFoldDB" id="A0A3P8D5N7"/>
<dbReference type="Pfam" id="PF00106">
    <property type="entry name" value="adh_short"/>
    <property type="match status" value="2"/>
</dbReference>
<proteinExistence type="predicted"/>